<evidence type="ECO:0000313" key="3">
    <source>
        <dbReference type="Proteomes" id="UP000035368"/>
    </source>
</evidence>
<dbReference type="PATRIC" id="fig|1050174.4.peg.1819"/>
<keyword evidence="1" id="KW-0472">Membrane</keyword>
<dbReference type="Proteomes" id="UP000035368">
    <property type="component" value="Chromosome"/>
</dbReference>
<dbReference type="AlphaFoldDB" id="A0A0G3GSZ4"/>
<protein>
    <recommendedName>
        <fullName evidence="4">DUF304 domain-containing protein</fullName>
    </recommendedName>
</protein>
<dbReference type="RefSeq" id="WP_047240651.1">
    <property type="nucleotide sequence ID" value="NZ_CP011541.1"/>
</dbReference>
<keyword evidence="3" id="KW-1185">Reference proteome</keyword>
<evidence type="ECO:0008006" key="4">
    <source>
        <dbReference type="Google" id="ProtNLM"/>
    </source>
</evidence>
<evidence type="ECO:0000313" key="2">
    <source>
        <dbReference type="EMBL" id="AKK03655.1"/>
    </source>
</evidence>
<proteinExistence type="predicted"/>
<keyword evidence="1" id="KW-1133">Transmembrane helix</keyword>
<feature type="transmembrane region" description="Helical" evidence="1">
    <location>
        <begin position="51"/>
        <end position="75"/>
    </location>
</feature>
<dbReference type="EMBL" id="CP011541">
    <property type="protein sequence ID" value="AKK03655.1"/>
    <property type="molecule type" value="Genomic_DNA"/>
</dbReference>
<reference evidence="2 3" key="1">
    <citation type="submission" date="2015-05" db="EMBL/GenBank/DDBJ databases">
        <title>Complete genome sequence of Corynebacterium epidermidicanis DSM 45586, isolated from the skin of a dog suffering from pruritus.</title>
        <authorList>
            <person name="Ruckert C."/>
            <person name="Albersmeier A."/>
            <person name="Winkler A."/>
            <person name="Tauch A."/>
        </authorList>
    </citation>
    <scope>NUCLEOTIDE SEQUENCE [LARGE SCALE GENOMIC DNA]</scope>
    <source>
        <strain evidence="2 3">DSM 45586</strain>
    </source>
</reference>
<accession>A0A0G3GSZ4</accession>
<name>A0A0G3GSZ4_9CORY</name>
<dbReference type="OrthoDB" id="4418808at2"/>
<keyword evidence="1" id="KW-0812">Transmembrane</keyword>
<organism evidence="2 3">
    <name type="scientific">Corynebacterium epidermidicanis</name>
    <dbReference type="NCBI Taxonomy" id="1050174"/>
    <lineage>
        <taxon>Bacteria</taxon>
        <taxon>Bacillati</taxon>
        <taxon>Actinomycetota</taxon>
        <taxon>Actinomycetes</taxon>
        <taxon>Mycobacteriales</taxon>
        <taxon>Corynebacteriaceae</taxon>
        <taxon>Corynebacterium</taxon>
    </lineage>
</organism>
<dbReference type="KEGG" id="cei:CEPID_09045"/>
<feature type="transmembrane region" description="Helical" evidence="1">
    <location>
        <begin position="21"/>
        <end position="39"/>
    </location>
</feature>
<dbReference type="STRING" id="1050174.CEPID_09045"/>
<evidence type="ECO:0000256" key="1">
    <source>
        <dbReference type="SAM" id="Phobius"/>
    </source>
</evidence>
<gene>
    <name evidence="2" type="ORF">CEPID_09045</name>
</gene>
<sequence>MTEIRIKSQLKALLTSKVAKACLIVVAILVPLAWVLYSARQSATSELMSTLFTVGLAAPGAGIATAIFGLARYVLRGRKVRLRIGERVRIPRSGIDFRVEDLGVVQLFTYRSRAFMALIPAHISEQLSAASLGDGSHSLGPYVVEFPVGSNMKTFEVAEKLQETYPSVKVEKIGAVAAMQEIW</sequence>